<evidence type="ECO:0000256" key="1">
    <source>
        <dbReference type="SAM" id="Phobius"/>
    </source>
</evidence>
<accession>A0ABQ1I1B1</accession>
<dbReference type="EMBL" id="BMDY01000009">
    <property type="protein sequence ID" value="GGB04787.1"/>
    <property type="molecule type" value="Genomic_DNA"/>
</dbReference>
<feature type="transmembrane region" description="Helical" evidence="1">
    <location>
        <begin position="88"/>
        <end position="110"/>
    </location>
</feature>
<proteinExistence type="predicted"/>
<dbReference type="RefSeq" id="WP_055734333.1">
    <property type="nucleotide sequence ID" value="NZ_BMDY01000009.1"/>
</dbReference>
<comment type="caution">
    <text evidence="2">The sequence shown here is derived from an EMBL/GenBank/DDBJ whole genome shotgun (WGS) entry which is preliminary data.</text>
</comment>
<gene>
    <name evidence="2" type="ORF">GCM10007414_17590</name>
</gene>
<evidence type="ECO:0000313" key="3">
    <source>
        <dbReference type="Proteomes" id="UP000651977"/>
    </source>
</evidence>
<feature type="transmembrane region" description="Helical" evidence="1">
    <location>
        <begin position="116"/>
        <end position="137"/>
    </location>
</feature>
<keyword evidence="1" id="KW-1133">Transmembrane helix</keyword>
<protein>
    <recommendedName>
        <fullName evidence="4">Inner membrane protein</fullName>
    </recommendedName>
</protein>
<evidence type="ECO:0000313" key="2">
    <source>
        <dbReference type="EMBL" id="GGB04787.1"/>
    </source>
</evidence>
<keyword evidence="3" id="KW-1185">Reference proteome</keyword>
<reference evidence="3" key="1">
    <citation type="journal article" date="2019" name="Int. J. Syst. Evol. Microbiol.">
        <title>The Global Catalogue of Microorganisms (GCM) 10K type strain sequencing project: providing services to taxonomists for standard genome sequencing and annotation.</title>
        <authorList>
            <consortium name="The Broad Institute Genomics Platform"/>
            <consortium name="The Broad Institute Genome Sequencing Center for Infectious Disease"/>
            <person name="Wu L."/>
            <person name="Ma J."/>
        </authorList>
    </citation>
    <scope>NUCLEOTIDE SEQUENCE [LARGE SCALE GENOMIC DNA]</scope>
    <source>
        <strain evidence="3">CGMCC 1.10131</strain>
    </source>
</reference>
<name>A0ABQ1I1B1_9ALTE</name>
<evidence type="ECO:0008006" key="4">
    <source>
        <dbReference type="Google" id="ProtNLM"/>
    </source>
</evidence>
<keyword evidence="1" id="KW-0472">Membrane</keyword>
<keyword evidence="1" id="KW-0812">Transmembrane</keyword>
<sequence>MEKISGVVSHLQAISRTEVTIELNSEKQNKVVRLVVGEPWVISQGDSLELSGEADLKSGVFVAYAYTNQTKGVRYYPEYTIGMRAVAAFWYLLSGFFVVATASLLYINLLDSRPRYLTAAIVFLPFLFSCSCLLLGYKRFAKLKRITRSVAASE</sequence>
<dbReference type="Proteomes" id="UP000651977">
    <property type="component" value="Unassembled WGS sequence"/>
</dbReference>
<organism evidence="2 3">
    <name type="scientific">Agarivorans gilvus</name>
    <dbReference type="NCBI Taxonomy" id="680279"/>
    <lineage>
        <taxon>Bacteria</taxon>
        <taxon>Pseudomonadati</taxon>
        <taxon>Pseudomonadota</taxon>
        <taxon>Gammaproteobacteria</taxon>
        <taxon>Alteromonadales</taxon>
        <taxon>Alteromonadaceae</taxon>
        <taxon>Agarivorans</taxon>
    </lineage>
</organism>